<reference evidence="2" key="2">
    <citation type="submission" date="2020-01" db="EMBL/GenBank/DDBJ databases">
        <authorList>
            <person name="Hornung B."/>
        </authorList>
    </citation>
    <scope>NUCLEOTIDE SEQUENCE</scope>
    <source>
        <strain evidence="2">PacBioINE</strain>
    </source>
</reference>
<dbReference type="Gene3D" id="3.40.190.10">
    <property type="entry name" value="Periplasmic binding protein-like II"/>
    <property type="match status" value="2"/>
</dbReference>
<evidence type="ECO:0000313" key="2">
    <source>
        <dbReference type="EMBL" id="CAA7602621.1"/>
    </source>
</evidence>
<dbReference type="PANTHER" id="PTHR42779:SF1">
    <property type="entry name" value="PROTEIN YNJB"/>
    <property type="match status" value="1"/>
</dbReference>
<name>A0A8S0X0J7_9FIRM</name>
<accession>A0A8S0X0J7</accession>
<dbReference type="InterPro" id="IPR006059">
    <property type="entry name" value="SBP"/>
</dbReference>
<feature type="chain" id="PRO_5038578660" evidence="1">
    <location>
        <begin position="26"/>
        <end position="390"/>
    </location>
</feature>
<dbReference type="SUPFAM" id="SSF53850">
    <property type="entry name" value="Periplasmic binding protein-like II"/>
    <property type="match status" value="1"/>
</dbReference>
<gene>
    <name evidence="2" type="ORF">DEACI_3300</name>
    <name evidence="3" type="ORF">DEACI_3665</name>
</gene>
<proteinExistence type="predicted"/>
<dbReference type="Proteomes" id="UP000836597">
    <property type="component" value="Chromosome"/>
</dbReference>
<evidence type="ECO:0000256" key="1">
    <source>
        <dbReference type="SAM" id="SignalP"/>
    </source>
</evidence>
<dbReference type="Pfam" id="PF13416">
    <property type="entry name" value="SBP_bac_8"/>
    <property type="match status" value="1"/>
</dbReference>
<evidence type="ECO:0000313" key="3">
    <source>
        <dbReference type="EMBL" id="CEJ09182.1"/>
    </source>
</evidence>
<dbReference type="EMBL" id="CDGJ01000114">
    <property type="protein sequence ID" value="CEJ09182.1"/>
    <property type="molecule type" value="Genomic_DNA"/>
</dbReference>
<protein>
    <submittedName>
        <fullName evidence="2">Bacterial extracellular solute-binding protein</fullName>
    </submittedName>
    <submittedName>
        <fullName evidence="3">Extracellular solute-binding protein 1</fullName>
    </submittedName>
</protein>
<dbReference type="PANTHER" id="PTHR42779">
    <property type="entry name" value="PROTEIN YNJB"/>
    <property type="match status" value="1"/>
</dbReference>
<feature type="signal peptide" evidence="1">
    <location>
        <begin position="1"/>
        <end position="25"/>
    </location>
</feature>
<dbReference type="RefSeq" id="WP_240985958.1">
    <property type="nucleotide sequence ID" value="NZ_CDGJ01000114.1"/>
</dbReference>
<evidence type="ECO:0000313" key="4">
    <source>
        <dbReference type="Proteomes" id="UP001071230"/>
    </source>
</evidence>
<reference evidence="3" key="1">
    <citation type="submission" date="2014-11" db="EMBL/GenBank/DDBJ databases">
        <authorList>
            <person name="Hornung B.V."/>
        </authorList>
    </citation>
    <scope>NUCLEOTIDE SEQUENCE</scope>
    <source>
        <strain evidence="3">INE</strain>
    </source>
</reference>
<dbReference type="Proteomes" id="UP001071230">
    <property type="component" value="Unassembled WGS sequence"/>
</dbReference>
<dbReference type="EMBL" id="LR746496">
    <property type="protein sequence ID" value="CAA7602621.1"/>
    <property type="molecule type" value="Genomic_DNA"/>
</dbReference>
<keyword evidence="1" id="KW-0732">Signal</keyword>
<dbReference type="PROSITE" id="PS51257">
    <property type="entry name" value="PROKAR_LIPOPROTEIN"/>
    <property type="match status" value="1"/>
</dbReference>
<sequence>MKKISVFLSLVVILALALVGCGSNAPQTSNAPSGSQPVTITFYSLGGTDNYFHDILVPMFEKATKGKYKVQYGRGPWQQIVNKIKSEGNKVDIDVLATGLDGLAGGMQAGVWQQLNPAYAQDIHYSELNKFGKAYTDLFQGYGVPAFTSYGGPMLVYNSDKVKQPPTTYAELQSWVAAHPGKFMYATVPTSGPARGLYFGLIHSLGENVNKPDSLNQTWNYLTTLGKNITSYPAATGDTFKFLNDGTIYIAPHLPGWYAQQVADGTLAKNIKAVMLTGVPQFLDAQFYVMPKNISADAQKAALAFINFAMSKEAQSQLYAIVYPPTNQDASVAQMLPQYRARYEKQLAAIPPQLKSGNNLIIPADSLLFPNSEVTLAHYKLWQEKIQANK</sequence>
<dbReference type="AlphaFoldDB" id="A0A8S0X0J7"/>
<keyword evidence="4" id="KW-1185">Reference proteome</keyword>
<dbReference type="KEGG" id="aacx:DEACI_3300"/>
<organism evidence="2">
    <name type="scientific">Acididesulfobacillus acetoxydans</name>
    <dbReference type="NCBI Taxonomy" id="1561005"/>
    <lineage>
        <taxon>Bacteria</taxon>
        <taxon>Bacillati</taxon>
        <taxon>Bacillota</taxon>
        <taxon>Clostridia</taxon>
        <taxon>Eubacteriales</taxon>
        <taxon>Peptococcaceae</taxon>
        <taxon>Acididesulfobacillus</taxon>
    </lineage>
</organism>